<dbReference type="OrthoDB" id="1122871at2"/>
<dbReference type="EMBL" id="JQED01000053">
    <property type="protein sequence ID" value="KGJ87536.1"/>
    <property type="molecule type" value="Genomic_DNA"/>
</dbReference>
<feature type="chain" id="PRO_5001956984" description="Lipoprotein" evidence="1">
    <location>
        <begin position="29"/>
        <end position="256"/>
    </location>
</feature>
<name>A0A099KB40_COLPS</name>
<keyword evidence="1" id="KW-0732">Signal</keyword>
<evidence type="ECO:0000313" key="3">
    <source>
        <dbReference type="Proteomes" id="UP000029843"/>
    </source>
</evidence>
<sequence precursor="true">MTKNIKVISFYFSLFIFLMTCVSVPVYAEEEKLDKIITTMWVFFPKAGKTADFEKAFKEHVAYRKSMDDPRKWSVYQADMGPKMNAYLVRACCDSWSDLDDYRQWNIKSKASENWQENVSKYVAHYERSRSEADFKNSHWPADVKYKYVGVNTYRLKLGHSAALAKDKKALSDAAKSENWPYNWFWDESINGKMEMNLAIPYMNYGAMAPPEVKFSQMLAKHLGDKEKAKELLSRWSSHFKSVSYNVYVKREDLSM</sequence>
<dbReference type="RefSeq" id="WP_033095255.1">
    <property type="nucleotide sequence ID" value="NZ_JQED01000053.1"/>
</dbReference>
<evidence type="ECO:0000256" key="1">
    <source>
        <dbReference type="SAM" id="SignalP"/>
    </source>
</evidence>
<gene>
    <name evidence="2" type="ORF">ND2E_4274</name>
</gene>
<protein>
    <recommendedName>
        <fullName evidence="4">Lipoprotein</fullName>
    </recommendedName>
</protein>
<proteinExistence type="predicted"/>
<dbReference type="Proteomes" id="UP000029843">
    <property type="component" value="Unassembled WGS sequence"/>
</dbReference>
<accession>A0A099KB40</accession>
<evidence type="ECO:0008006" key="4">
    <source>
        <dbReference type="Google" id="ProtNLM"/>
    </source>
</evidence>
<reference evidence="2 3" key="1">
    <citation type="submission" date="2014-08" db="EMBL/GenBank/DDBJ databases">
        <title>Genomic and Phenotypic Diversity of Colwellia psychrerythraea strains from Disparate Marine Basins.</title>
        <authorList>
            <person name="Techtmann S.M."/>
            <person name="Stelling S.C."/>
            <person name="Utturkar S.M."/>
            <person name="Alshibli N."/>
            <person name="Harris A."/>
            <person name="Brown S.D."/>
            <person name="Hazen T.C."/>
        </authorList>
    </citation>
    <scope>NUCLEOTIDE SEQUENCE [LARGE SCALE GENOMIC DNA]</scope>
    <source>
        <strain evidence="2 3">ND2E</strain>
    </source>
</reference>
<dbReference type="PATRIC" id="fig|28229.4.peg.3634"/>
<feature type="signal peptide" evidence="1">
    <location>
        <begin position="1"/>
        <end position="28"/>
    </location>
</feature>
<organism evidence="2 3">
    <name type="scientific">Colwellia psychrerythraea</name>
    <name type="common">Vibrio psychroerythus</name>
    <dbReference type="NCBI Taxonomy" id="28229"/>
    <lineage>
        <taxon>Bacteria</taxon>
        <taxon>Pseudomonadati</taxon>
        <taxon>Pseudomonadota</taxon>
        <taxon>Gammaproteobacteria</taxon>
        <taxon>Alteromonadales</taxon>
        <taxon>Colwelliaceae</taxon>
        <taxon>Colwellia</taxon>
    </lineage>
</organism>
<comment type="caution">
    <text evidence="2">The sequence shown here is derived from an EMBL/GenBank/DDBJ whole genome shotgun (WGS) entry which is preliminary data.</text>
</comment>
<evidence type="ECO:0000313" key="2">
    <source>
        <dbReference type="EMBL" id="KGJ87536.1"/>
    </source>
</evidence>
<dbReference type="AlphaFoldDB" id="A0A099KB40"/>